<organism evidence="2 3">
    <name type="scientific">Nannochloropsis gaditana</name>
    <dbReference type="NCBI Taxonomy" id="72520"/>
    <lineage>
        <taxon>Eukaryota</taxon>
        <taxon>Sar</taxon>
        <taxon>Stramenopiles</taxon>
        <taxon>Ochrophyta</taxon>
        <taxon>Eustigmatophyceae</taxon>
        <taxon>Eustigmatales</taxon>
        <taxon>Monodopsidaceae</taxon>
        <taxon>Nannochloropsis</taxon>
    </lineage>
</organism>
<dbReference type="EMBL" id="AZIL01001589">
    <property type="protein sequence ID" value="EWM23534.1"/>
    <property type="molecule type" value="Genomic_DNA"/>
</dbReference>
<dbReference type="Proteomes" id="UP000019335">
    <property type="component" value="Chromosome 16"/>
</dbReference>
<proteinExistence type="predicted"/>
<feature type="compositionally biased region" description="Basic and acidic residues" evidence="1">
    <location>
        <begin position="22"/>
        <end position="36"/>
    </location>
</feature>
<gene>
    <name evidence="2" type="ORF">Naga_100416g6</name>
</gene>
<sequence>MNGVLKSGGCVVRKRVSIYMRAEGRRKMGPKGRGEGEETERDEQQGKMIYGRRMGKACQPSVISRRKKGRREGREEGNFGIYPVAGEVWWMGLPTNQNSRQHLRDYSLSPESVSRAIACVIGLTIYT</sequence>
<evidence type="ECO:0000313" key="2">
    <source>
        <dbReference type="EMBL" id="EWM23534.1"/>
    </source>
</evidence>
<comment type="caution">
    <text evidence="2">The sequence shown here is derived from an EMBL/GenBank/DDBJ whole genome shotgun (WGS) entry which is preliminary data.</text>
</comment>
<protein>
    <submittedName>
        <fullName evidence="2">Uncharacterized protein</fullName>
    </submittedName>
</protein>
<reference evidence="2 3" key="1">
    <citation type="journal article" date="2014" name="Mol. Plant">
        <title>Chromosome Scale Genome Assembly and Transcriptome Profiling of Nannochloropsis gaditana in Nitrogen Depletion.</title>
        <authorList>
            <person name="Corteggiani Carpinelli E."/>
            <person name="Telatin A."/>
            <person name="Vitulo N."/>
            <person name="Forcato C."/>
            <person name="D'Angelo M."/>
            <person name="Schiavon R."/>
            <person name="Vezzi A."/>
            <person name="Giacometti G.M."/>
            <person name="Morosinotto T."/>
            <person name="Valle G."/>
        </authorList>
    </citation>
    <scope>NUCLEOTIDE SEQUENCE [LARGE SCALE GENOMIC DNA]</scope>
    <source>
        <strain evidence="2 3">B-31</strain>
    </source>
</reference>
<name>W7TT85_9STRA</name>
<feature type="region of interest" description="Disordered" evidence="1">
    <location>
        <begin position="22"/>
        <end position="76"/>
    </location>
</feature>
<accession>W7TT85</accession>
<dbReference type="AlphaFoldDB" id="W7TT85"/>
<evidence type="ECO:0000256" key="1">
    <source>
        <dbReference type="SAM" id="MobiDB-lite"/>
    </source>
</evidence>
<keyword evidence="3" id="KW-1185">Reference proteome</keyword>
<evidence type="ECO:0000313" key="3">
    <source>
        <dbReference type="Proteomes" id="UP000019335"/>
    </source>
</evidence>